<sequence length="59" mass="6885">MRREAKKMKRSCISWRGDGVVALKAWETVFLKLRYPVMFESHAKPSHALRYQHVVGKAV</sequence>
<evidence type="ECO:0000313" key="2">
    <source>
        <dbReference type="Proteomes" id="UP000324222"/>
    </source>
</evidence>
<name>A0A5B7JQC9_PORTR</name>
<comment type="caution">
    <text evidence="1">The sequence shown here is derived from an EMBL/GenBank/DDBJ whole genome shotgun (WGS) entry which is preliminary data.</text>
</comment>
<reference evidence="1 2" key="1">
    <citation type="submission" date="2019-05" db="EMBL/GenBank/DDBJ databases">
        <title>Another draft genome of Portunus trituberculatus and its Hox gene families provides insights of decapod evolution.</title>
        <authorList>
            <person name="Jeong J.-H."/>
            <person name="Song I."/>
            <person name="Kim S."/>
            <person name="Choi T."/>
            <person name="Kim D."/>
            <person name="Ryu S."/>
            <person name="Kim W."/>
        </authorList>
    </citation>
    <scope>NUCLEOTIDE SEQUENCE [LARGE SCALE GENOMIC DNA]</scope>
    <source>
        <tissue evidence="1">Muscle</tissue>
    </source>
</reference>
<dbReference type="Proteomes" id="UP000324222">
    <property type="component" value="Unassembled WGS sequence"/>
</dbReference>
<gene>
    <name evidence="1" type="ORF">E2C01_091913</name>
</gene>
<proteinExistence type="predicted"/>
<dbReference type="AlphaFoldDB" id="A0A5B7JQC9"/>
<accession>A0A5B7JQC9</accession>
<dbReference type="EMBL" id="VSRR010106789">
    <property type="protein sequence ID" value="MPC96643.1"/>
    <property type="molecule type" value="Genomic_DNA"/>
</dbReference>
<organism evidence="1 2">
    <name type="scientific">Portunus trituberculatus</name>
    <name type="common">Swimming crab</name>
    <name type="synonym">Neptunus trituberculatus</name>
    <dbReference type="NCBI Taxonomy" id="210409"/>
    <lineage>
        <taxon>Eukaryota</taxon>
        <taxon>Metazoa</taxon>
        <taxon>Ecdysozoa</taxon>
        <taxon>Arthropoda</taxon>
        <taxon>Crustacea</taxon>
        <taxon>Multicrustacea</taxon>
        <taxon>Malacostraca</taxon>
        <taxon>Eumalacostraca</taxon>
        <taxon>Eucarida</taxon>
        <taxon>Decapoda</taxon>
        <taxon>Pleocyemata</taxon>
        <taxon>Brachyura</taxon>
        <taxon>Eubrachyura</taxon>
        <taxon>Portunoidea</taxon>
        <taxon>Portunidae</taxon>
        <taxon>Portuninae</taxon>
        <taxon>Portunus</taxon>
    </lineage>
</organism>
<protein>
    <submittedName>
        <fullName evidence="1">Uncharacterized protein</fullName>
    </submittedName>
</protein>
<evidence type="ECO:0000313" key="1">
    <source>
        <dbReference type="EMBL" id="MPC96643.1"/>
    </source>
</evidence>
<keyword evidence="2" id="KW-1185">Reference proteome</keyword>